<evidence type="ECO:0000313" key="5">
    <source>
        <dbReference type="Proteomes" id="UP001150266"/>
    </source>
</evidence>
<dbReference type="CDD" id="cd00067">
    <property type="entry name" value="GAL4"/>
    <property type="match status" value="1"/>
</dbReference>
<dbReference type="CDD" id="cd12148">
    <property type="entry name" value="fungal_TF_MHR"/>
    <property type="match status" value="1"/>
</dbReference>
<dbReference type="Proteomes" id="UP001150266">
    <property type="component" value="Unassembled WGS sequence"/>
</dbReference>
<dbReference type="GO" id="GO:0008270">
    <property type="term" value="F:zinc ion binding"/>
    <property type="evidence" value="ECO:0007669"/>
    <property type="project" value="InterPro"/>
</dbReference>
<dbReference type="InterPro" id="IPR007219">
    <property type="entry name" value="XnlR_reg_dom"/>
</dbReference>
<dbReference type="SUPFAM" id="SSF57701">
    <property type="entry name" value="Zn2/Cys6 DNA-binding domain"/>
    <property type="match status" value="1"/>
</dbReference>
<dbReference type="PANTHER" id="PTHR46910">
    <property type="entry name" value="TRANSCRIPTION FACTOR PDR1"/>
    <property type="match status" value="1"/>
</dbReference>
<dbReference type="InterPro" id="IPR050987">
    <property type="entry name" value="AtrR-like"/>
</dbReference>
<protein>
    <submittedName>
        <fullName evidence="4">Fungal-specific transcription factor domain-containing protein</fullName>
    </submittedName>
</protein>
<proteinExistence type="predicted"/>
<dbReference type="InterPro" id="IPR036864">
    <property type="entry name" value="Zn2-C6_fun-type_DNA-bd_sf"/>
</dbReference>
<dbReference type="AlphaFoldDB" id="A0A9W9AFX3"/>
<dbReference type="PROSITE" id="PS50048">
    <property type="entry name" value="ZN2_CY6_FUNGAL_2"/>
    <property type="match status" value="1"/>
</dbReference>
<dbReference type="GO" id="GO:0003677">
    <property type="term" value="F:DNA binding"/>
    <property type="evidence" value="ECO:0007669"/>
    <property type="project" value="InterPro"/>
</dbReference>
<accession>A0A9W9AFX3</accession>
<dbReference type="GO" id="GO:0006351">
    <property type="term" value="P:DNA-templated transcription"/>
    <property type="evidence" value="ECO:0007669"/>
    <property type="project" value="InterPro"/>
</dbReference>
<evidence type="ECO:0000313" key="4">
    <source>
        <dbReference type="EMBL" id="KAJ4481138.1"/>
    </source>
</evidence>
<reference evidence="4" key="1">
    <citation type="submission" date="2022-08" db="EMBL/GenBank/DDBJ databases">
        <title>A Global Phylogenomic Analysis of the Shiitake Genus Lentinula.</title>
        <authorList>
            <consortium name="DOE Joint Genome Institute"/>
            <person name="Sierra-Patev S."/>
            <person name="Min B."/>
            <person name="Naranjo-Ortiz M."/>
            <person name="Looney B."/>
            <person name="Konkel Z."/>
            <person name="Slot J.C."/>
            <person name="Sakamoto Y."/>
            <person name="Steenwyk J.L."/>
            <person name="Rokas A."/>
            <person name="Carro J."/>
            <person name="Camarero S."/>
            <person name="Ferreira P."/>
            <person name="Molpeceres G."/>
            <person name="Ruiz-Duenas F.J."/>
            <person name="Serrano A."/>
            <person name="Henrissat B."/>
            <person name="Drula E."/>
            <person name="Hughes K.W."/>
            <person name="Mata J.L."/>
            <person name="Ishikawa N.K."/>
            <person name="Vargas-Isla R."/>
            <person name="Ushijima S."/>
            <person name="Smith C.A."/>
            <person name="Ahrendt S."/>
            <person name="Andreopoulos W."/>
            <person name="He G."/>
            <person name="Labutti K."/>
            <person name="Lipzen A."/>
            <person name="Ng V."/>
            <person name="Riley R."/>
            <person name="Sandor L."/>
            <person name="Barry K."/>
            <person name="Martinez A.T."/>
            <person name="Xiao Y."/>
            <person name="Gibbons J.G."/>
            <person name="Terashima K."/>
            <person name="Grigoriev I.V."/>
            <person name="Hibbett D.S."/>
        </authorList>
    </citation>
    <scope>NUCLEOTIDE SEQUENCE</scope>
    <source>
        <strain evidence="4">JLM2183</strain>
    </source>
</reference>
<keyword evidence="1" id="KW-0479">Metal-binding</keyword>
<dbReference type="Gene3D" id="4.10.240.10">
    <property type="entry name" value="Zn(2)-C6 fungal-type DNA-binding domain"/>
    <property type="match status" value="1"/>
</dbReference>
<dbReference type="PANTHER" id="PTHR46910:SF38">
    <property type="entry name" value="ZN(2)-C6 FUNGAL-TYPE DOMAIN-CONTAINING PROTEIN"/>
    <property type="match status" value="1"/>
</dbReference>
<name>A0A9W9AFX3_9AGAR</name>
<dbReference type="SMART" id="SM00066">
    <property type="entry name" value="GAL4"/>
    <property type="match status" value="1"/>
</dbReference>
<dbReference type="EMBL" id="JAOTPV010000006">
    <property type="protein sequence ID" value="KAJ4481138.1"/>
    <property type="molecule type" value="Genomic_DNA"/>
</dbReference>
<dbReference type="OrthoDB" id="4456959at2759"/>
<dbReference type="PROSITE" id="PS00463">
    <property type="entry name" value="ZN2_CY6_FUNGAL_1"/>
    <property type="match status" value="1"/>
</dbReference>
<gene>
    <name evidence="4" type="ORF">J3R30DRAFT_3464606</name>
</gene>
<dbReference type="GO" id="GO:0000981">
    <property type="term" value="F:DNA-binding transcription factor activity, RNA polymerase II-specific"/>
    <property type="evidence" value="ECO:0007669"/>
    <property type="project" value="InterPro"/>
</dbReference>
<dbReference type="InterPro" id="IPR001138">
    <property type="entry name" value="Zn2Cys6_DnaBD"/>
</dbReference>
<sequence>MNGKHTEPKRRRLQNACSRCRQRRVRCDSELMPNSICSGCLNAGVECTHNDTRKKRGPKSIPKSVIENHFEAAHTFVSCILAEPEAYPIPAGAGDIRALIVDISRYAYFLQKESSLQTQSSLKAKSTSIASTGSSLPATPLVANPPSLNVFASPYFDVKLSQTEDHAANEICERMEGLTIGRQYFGTSSSALLIHTALHFKREATGYKQDIHQNFRRPEFWHIYPWQRDPRINIRSTFTFPEDDLLHNLIDNYFVHFEPYIPLLHRPTFEKLVAEGLHLLDVGFGQVVLAVCAVASRCGNDPRNKPEGIDLEHSLGWRWYSQISLNPFSLIETPRLYDLQLCVLTVIYLQASAISETSWFVLGIAMRLAQANGVHRKQPGQARTIERELWIRAFWAIIVYDINTSMFLGRPRVTTMDDFDIELPIDCDQEFWDTTTETDMFVQPPDRPSKTSFWIHLIRLMEIAGLACKLIYPIRKTEWPKILGVEEISFNQKTVMELDSALNAWVSSIPDHVKWDPKQADTTLLLQSVTLYTSYYWVQIQVHKKFIPGPGQDNVLHGFPSMAICANAARTCIRIAEACDLSQRAPTILPSVFISATMLLINFWRENRTNVSLSSRTELRDVRKCFELARPFETRFQKIGRMIDILNGIICVGHIDVPSESPSSMHSTNGWVANPNSEISPELVGYPSSSLDTIDPQHFPDQGREETREVNHIPQPSLPLYSNELGLLNLCASNSTTPQLAGSNTLSAFPRYTGSYISSEHMRDSAGSSLFGVNVNPAPFFVSSGDENAVINSQSGPNESGAFISAWGHNTANHSNQAHENPENGPDEDWTLLMQNIDNLLQSTADFGMFVDAP</sequence>
<keyword evidence="2" id="KW-0539">Nucleus</keyword>
<evidence type="ECO:0000256" key="1">
    <source>
        <dbReference type="ARBA" id="ARBA00022723"/>
    </source>
</evidence>
<feature type="domain" description="Zn(2)-C6 fungal-type" evidence="3">
    <location>
        <begin position="16"/>
        <end position="49"/>
    </location>
</feature>
<dbReference type="Pfam" id="PF00172">
    <property type="entry name" value="Zn_clus"/>
    <property type="match status" value="1"/>
</dbReference>
<organism evidence="4 5">
    <name type="scientific">Lentinula aciculospora</name>
    <dbReference type="NCBI Taxonomy" id="153920"/>
    <lineage>
        <taxon>Eukaryota</taxon>
        <taxon>Fungi</taxon>
        <taxon>Dikarya</taxon>
        <taxon>Basidiomycota</taxon>
        <taxon>Agaricomycotina</taxon>
        <taxon>Agaricomycetes</taxon>
        <taxon>Agaricomycetidae</taxon>
        <taxon>Agaricales</taxon>
        <taxon>Marasmiineae</taxon>
        <taxon>Omphalotaceae</taxon>
        <taxon>Lentinula</taxon>
    </lineage>
</organism>
<dbReference type="SMART" id="SM00906">
    <property type="entry name" value="Fungal_trans"/>
    <property type="match status" value="1"/>
</dbReference>
<keyword evidence="5" id="KW-1185">Reference proteome</keyword>
<dbReference type="Pfam" id="PF04082">
    <property type="entry name" value="Fungal_trans"/>
    <property type="match status" value="1"/>
</dbReference>
<evidence type="ECO:0000259" key="3">
    <source>
        <dbReference type="PROSITE" id="PS50048"/>
    </source>
</evidence>
<comment type="caution">
    <text evidence="4">The sequence shown here is derived from an EMBL/GenBank/DDBJ whole genome shotgun (WGS) entry which is preliminary data.</text>
</comment>
<evidence type="ECO:0000256" key="2">
    <source>
        <dbReference type="ARBA" id="ARBA00023242"/>
    </source>
</evidence>